<sequence>MGWYFHTDVMMKIGNFIDTTVKVDAHTIGQARDTPPAPNEEDVVVNPANFVAEIPAKMYGQWMLMKPKNFIKKVPHEQGQLFSSTKKADKASGVKIAASQFGSRFNILRDSDGRDDEDASFTHRPFGFKKASKLAAQAHKRASLCLSLMGNKLAQCPDFGARRVGKKRVGSTFNSSKALNAVRMQVCGVTVQDDVFRKFSFNMEGPFFSESFLRKDRLLHGHESPDTIQRVLNEAFFSGVSLTSDHMDHHGDFVDQGDTKFGIGMAIVIEQVASTSGEAEQLHN</sequence>
<protein>
    <submittedName>
        <fullName evidence="1">Uncharacterized protein</fullName>
    </submittedName>
</protein>
<reference evidence="1 2" key="1">
    <citation type="submission" date="2020-05" db="EMBL/GenBank/DDBJ databases">
        <authorList>
            <person name="Campoy J."/>
            <person name="Schneeberger K."/>
            <person name="Spophaly S."/>
        </authorList>
    </citation>
    <scope>NUCLEOTIDE SEQUENCE [LARGE SCALE GENOMIC DNA]</scope>
    <source>
        <strain evidence="1">PruArmRojPasFocal</strain>
    </source>
</reference>
<evidence type="ECO:0000313" key="2">
    <source>
        <dbReference type="Proteomes" id="UP000507222"/>
    </source>
</evidence>
<dbReference type="EMBL" id="CAEKDK010000001">
    <property type="protein sequence ID" value="CAB4265790.1"/>
    <property type="molecule type" value="Genomic_DNA"/>
</dbReference>
<organism evidence="1 2">
    <name type="scientific">Prunus armeniaca</name>
    <name type="common">Apricot</name>
    <name type="synonym">Armeniaca vulgaris</name>
    <dbReference type="NCBI Taxonomy" id="36596"/>
    <lineage>
        <taxon>Eukaryota</taxon>
        <taxon>Viridiplantae</taxon>
        <taxon>Streptophyta</taxon>
        <taxon>Embryophyta</taxon>
        <taxon>Tracheophyta</taxon>
        <taxon>Spermatophyta</taxon>
        <taxon>Magnoliopsida</taxon>
        <taxon>eudicotyledons</taxon>
        <taxon>Gunneridae</taxon>
        <taxon>Pentapetalae</taxon>
        <taxon>rosids</taxon>
        <taxon>fabids</taxon>
        <taxon>Rosales</taxon>
        <taxon>Rosaceae</taxon>
        <taxon>Amygdaloideae</taxon>
        <taxon>Amygdaleae</taxon>
        <taxon>Prunus</taxon>
    </lineage>
</organism>
<proteinExistence type="predicted"/>
<accession>A0A6J5TP05</accession>
<dbReference type="Proteomes" id="UP000507222">
    <property type="component" value="Unassembled WGS sequence"/>
</dbReference>
<evidence type="ECO:0000313" key="1">
    <source>
        <dbReference type="EMBL" id="CAB4265790.1"/>
    </source>
</evidence>
<name>A0A6J5TP05_PRUAR</name>
<gene>
    <name evidence="1" type="ORF">CURHAP_LOCUS7976</name>
</gene>
<dbReference type="AlphaFoldDB" id="A0A6J5TP05"/>